<dbReference type="Gene3D" id="1.10.10.10">
    <property type="entry name" value="Winged helix-like DNA-binding domain superfamily/Winged helix DNA-binding domain"/>
    <property type="match status" value="1"/>
</dbReference>
<name>A0A4S2M6X8_OPIFE</name>
<accession>A0A4S2M6X8</accession>
<dbReference type="InterPro" id="IPR036388">
    <property type="entry name" value="WH-like_DNA-bd_sf"/>
</dbReference>
<dbReference type="OrthoDB" id="106945at2759"/>
<dbReference type="AlphaFoldDB" id="A0A4S2M6X8"/>
<evidence type="ECO:0000259" key="2">
    <source>
        <dbReference type="Pfam" id="PF13936"/>
    </source>
</evidence>
<sequence length="156" mass="17556">MPKGTQLTTTERYRILALKQVGKSLRQIARTVGRNTEKRKKRSGRKCALSREQLDRLHAKASSNSSLSCQDLKEELNLPISRRQISRILKKLSVPRDPAIKRSSISRKDEELRKDLKANTMEALWTILANSVATNGSIDSSELTTTLESGENRAPQ</sequence>
<dbReference type="InterPro" id="IPR025246">
    <property type="entry name" value="IS30-like_HTH"/>
</dbReference>
<dbReference type="Gene3D" id="1.10.10.60">
    <property type="entry name" value="Homeodomain-like"/>
    <property type="match status" value="1"/>
</dbReference>
<protein>
    <submittedName>
        <fullName evidence="4">Uncharacterized protein</fullName>
    </submittedName>
</protein>
<dbReference type="InterPro" id="IPR048703">
    <property type="entry name" value="Tnp_Tc3-like_HTH"/>
</dbReference>
<dbReference type="Pfam" id="PF13936">
    <property type="entry name" value="HTH_38"/>
    <property type="match status" value="1"/>
</dbReference>
<gene>
    <name evidence="4" type="ORF">CRM22_003278</name>
</gene>
<dbReference type="Pfam" id="PF21517">
    <property type="entry name" value="HTH_Tnp_Tc3_2_like"/>
    <property type="match status" value="1"/>
</dbReference>
<dbReference type="EMBL" id="SJOL01005477">
    <property type="protein sequence ID" value="TGZ70299.1"/>
    <property type="molecule type" value="Genomic_DNA"/>
</dbReference>
<dbReference type="Proteomes" id="UP000308267">
    <property type="component" value="Unassembled WGS sequence"/>
</dbReference>
<feature type="region of interest" description="Disordered" evidence="1">
    <location>
        <begin position="32"/>
        <end position="51"/>
    </location>
</feature>
<keyword evidence="5" id="KW-1185">Reference proteome</keyword>
<proteinExistence type="predicted"/>
<reference evidence="4 5" key="1">
    <citation type="journal article" date="2019" name="BMC Genomics">
        <title>New insights from Opisthorchis felineus genome: update on genomics of the epidemiologically important liver flukes.</title>
        <authorList>
            <person name="Ershov N.I."/>
            <person name="Mordvinov V.A."/>
            <person name="Prokhortchouk E.B."/>
            <person name="Pakharukova M.Y."/>
            <person name="Gunbin K.V."/>
            <person name="Ustyantsev K."/>
            <person name="Genaev M.A."/>
            <person name="Blinov A.G."/>
            <person name="Mazur A."/>
            <person name="Boulygina E."/>
            <person name="Tsygankova S."/>
            <person name="Khrameeva E."/>
            <person name="Chekanov N."/>
            <person name="Fan G."/>
            <person name="Xiao A."/>
            <person name="Zhang H."/>
            <person name="Xu X."/>
            <person name="Yang H."/>
            <person name="Solovyev V."/>
            <person name="Lee S.M."/>
            <person name="Liu X."/>
            <person name="Afonnikov D.A."/>
            <person name="Skryabin K.G."/>
        </authorList>
    </citation>
    <scope>NUCLEOTIDE SEQUENCE [LARGE SCALE GENOMIC DNA]</scope>
    <source>
        <strain evidence="4">AK-0245</strain>
        <tissue evidence="4">Whole organism</tissue>
    </source>
</reference>
<evidence type="ECO:0000256" key="1">
    <source>
        <dbReference type="SAM" id="MobiDB-lite"/>
    </source>
</evidence>
<evidence type="ECO:0000313" key="5">
    <source>
        <dbReference type="Proteomes" id="UP000308267"/>
    </source>
</evidence>
<feature type="domain" description="Transposase IS30-like HTH" evidence="2">
    <location>
        <begin position="3"/>
        <end position="36"/>
    </location>
</feature>
<evidence type="ECO:0000313" key="4">
    <source>
        <dbReference type="EMBL" id="TGZ70299.1"/>
    </source>
</evidence>
<organism evidence="4 5">
    <name type="scientific">Opisthorchis felineus</name>
    <dbReference type="NCBI Taxonomy" id="147828"/>
    <lineage>
        <taxon>Eukaryota</taxon>
        <taxon>Metazoa</taxon>
        <taxon>Spiralia</taxon>
        <taxon>Lophotrochozoa</taxon>
        <taxon>Platyhelminthes</taxon>
        <taxon>Trematoda</taxon>
        <taxon>Digenea</taxon>
        <taxon>Opisthorchiida</taxon>
        <taxon>Opisthorchiata</taxon>
        <taxon>Opisthorchiidae</taxon>
        <taxon>Opisthorchis</taxon>
    </lineage>
</organism>
<comment type="caution">
    <text evidence="4">The sequence shown here is derived from an EMBL/GenBank/DDBJ whole genome shotgun (WGS) entry which is preliminary data.</text>
</comment>
<feature type="domain" description="Transposable element Tc3 transposase-like DNA-binding HTH" evidence="3">
    <location>
        <begin position="60"/>
        <end position="91"/>
    </location>
</feature>
<dbReference type="EMBL" id="SJOL01005477">
    <property type="protein sequence ID" value="TGZ70300.1"/>
    <property type="molecule type" value="Genomic_DNA"/>
</dbReference>
<evidence type="ECO:0000259" key="3">
    <source>
        <dbReference type="Pfam" id="PF21517"/>
    </source>
</evidence>